<feature type="compositionally biased region" description="Basic and acidic residues" evidence="5">
    <location>
        <begin position="2912"/>
        <end position="2930"/>
    </location>
</feature>
<feature type="region of interest" description="Disordered" evidence="5">
    <location>
        <begin position="351"/>
        <end position="383"/>
    </location>
</feature>
<feature type="region of interest" description="Disordered" evidence="5">
    <location>
        <begin position="2537"/>
        <end position="2763"/>
    </location>
</feature>
<feature type="region of interest" description="Disordered" evidence="5">
    <location>
        <begin position="930"/>
        <end position="971"/>
    </location>
</feature>
<keyword evidence="6" id="KW-0812">Transmembrane</keyword>
<dbReference type="GO" id="GO:0016020">
    <property type="term" value="C:membrane"/>
    <property type="evidence" value="ECO:0007669"/>
    <property type="project" value="TreeGrafter"/>
</dbReference>
<dbReference type="PROSITE" id="PS51635">
    <property type="entry name" value="PNPLA"/>
    <property type="match status" value="1"/>
</dbReference>
<dbReference type="EMBL" id="LN714483">
    <property type="protein sequence ID" value="CEL67362.1"/>
    <property type="molecule type" value="Genomic_DNA"/>
</dbReference>
<feature type="compositionally biased region" description="Polar residues" evidence="5">
    <location>
        <begin position="2679"/>
        <end position="2689"/>
    </location>
</feature>
<feature type="active site" description="Proton acceptor" evidence="4">
    <location>
        <position position="2378"/>
    </location>
</feature>
<feature type="compositionally biased region" description="Basic and acidic residues" evidence="5">
    <location>
        <begin position="2229"/>
        <end position="2238"/>
    </location>
</feature>
<feature type="region of interest" description="Disordered" evidence="5">
    <location>
        <begin position="1578"/>
        <end position="1711"/>
    </location>
</feature>
<evidence type="ECO:0000256" key="4">
    <source>
        <dbReference type="PROSITE-ProRule" id="PRU01161"/>
    </source>
</evidence>
<feature type="compositionally biased region" description="Basic and acidic residues" evidence="5">
    <location>
        <begin position="508"/>
        <end position="536"/>
    </location>
</feature>
<feature type="compositionally biased region" description="Basic residues" evidence="5">
    <location>
        <begin position="67"/>
        <end position="82"/>
    </location>
</feature>
<feature type="compositionally biased region" description="Low complexity" evidence="5">
    <location>
        <begin position="453"/>
        <end position="471"/>
    </location>
</feature>
<feature type="region of interest" description="Disordered" evidence="5">
    <location>
        <begin position="67"/>
        <end position="93"/>
    </location>
</feature>
<feature type="region of interest" description="Disordered" evidence="5">
    <location>
        <begin position="2907"/>
        <end position="2940"/>
    </location>
</feature>
<feature type="compositionally biased region" description="Low complexity" evidence="5">
    <location>
        <begin position="597"/>
        <end position="637"/>
    </location>
</feature>
<feature type="compositionally biased region" description="Low complexity" evidence="5">
    <location>
        <begin position="668"/>
        <end position="681"/>
    </location>
</feature>
<keyword evidence="2 4" id="KW-0442">Lipid degradation</keyword>
<feature type="compositionally biased region" description="Basic and acidic residues" evidence="5">
    <location>
        <begin position="1026"/>
        <end position="1039"/>
    </location>
</feature>
<accession>A0A0F7UG42</accession>
<feature type="compositionally biased region" description="Basic and acidic residues" evidence="5">
    <location>
        <begin position="2644"/>
        <end position="2661"/>
    </location>
</feature>
<feature type="compositionally biased region" description="Basic and acidic residues" evidence="5">
    <location>
        <begin position="1248"/>
        <end position="1270"/>
    </location>
</feature>
<feature type="compositionally biased region" description="Basic and acidic residues" evidence="5">
    <location>
        <begin position="1389"/>
        <end position="1400"/>
    </location>
</feature>
<feature type="compositionally biased region" description="Basic and acidic residues" evidence="5">
    <location>
        <begin position="1156"/>
        <end position="1166"/>
    </location>
</feature>
<proteinExistence type="predicted"/>
<feature type="region of interest" description="Disordered" evidence="5">
    <location>
        <begin position="182"/>
        <end position="206"/>
    </location>
</feature>
<protein>
    <submittedName>
        <fullName evidence="8">Calcium-independent phospholipase A2-gamma</fullName>
    </submittedName>
</protein>
<feature type="short sequence motif" description="GXGXXG" evidence="4">
    <location>
        <begin position="2084"/>
        <end position="2089"/>
    </location>
</feature>
<feature type="short sequence motif" description="DGA/G" evidence="4">
    <location>
        <begin position="2378"/>
        <end position="2380"/>
    </location>
</feature>
<feature type="region of interest" description="Disordered" evidence="5">
    <location>
        <begin position="2229"/>
        <end position="2254"/>
    </location>
</feature>
<feature type="region of interest" description="Disordered" evidence="5">
    <location>
        <begin position="2417"/>
        <end position="2443"/>
    </location>
</feature>
<feature type="region of interest" description="Disordered" evidence="5">
    <location>
        <begin position="453"/>
        <end position="472"/>
    </location>
</feature>
<feature type="compositionally biased region" description="Basic and acidic residues" evidence="5">
    <location>
        <begin position="2668"/>
        <end position="2678"/>
    </location>
</feature>
<feature type="compositionally biased region" description="Basic and acidic residues" evidence="5">
    <location>
        <begin position="1420"/>
        <end position="1430"/>
    </location>
</feature>
<dbReference type="InterPro" id="IPR016035">
    <property type="entry name" value="Acyl_Trfase/lysoPLipase"/>
</dbReference>
<feature type="region of interest" description="Disordered" evidence="5">
    <location>
        <begin position="2788"/>
        <end position="2856"/>
    </location>
</feature>
<feature type="active site" description="Nucleophile" evidence="4">
    <location>
        <position position="2118"/>
    </location>
</feature>
<feature type="compositionally biased region" description="Low complexity" evidence="5">
    <location>
        <begin position="1432"/>
        <end position="1445"/>
    </location>
</feature>
<feature type="compositionally biased region" description="Acidic residues" evidence="5">
    <location>
        <begin position="721"/>
        <end position="730"/>
    </location>
</feature>
<feature type="compositionally biased region" description="Basic and acidic residues" evidence="5">
    <location>
        <begin position="1307"/>
        <end position="1322"/>
    </location>
</feature>
<dbReference type="Pfam" id="PF01734">
    <property type="entry name" value="Patatin"/>
    <property type="match status" value="2"/>
</dbReference>
<gene>
    <name evidence="8" type="ORF">BN1204_031630</name>
</gene>
<keyword evidence="6" id="KW-0472">Membrane</keyword>
<sequence length="2940" mass="318612">MGKSSAGEGTRKKQSNGKPSLPCGRYPDWHEFPGHRTVPPGVCTPCRLGLREKRVFARRGLQMFQRERKRRARKLTVKRRTKTGSSLPSSEGLCSLRQKPSECSESEGGSQRAHACPETLRSPSSLAAPLPWFFSALRPSGSCPSPLSVPASCLFCMKRAVLGLRLLHRGRFRRPSLHVAFTGDHGPAPSPGLSSLSPPTRQRRVHRPRRTFFPQRRAIPFLVFFWISLFLTICYAVAENDRVSLSLASLPLAQSLPHLFSRLLLTRGPRLLRSSLCTAPASLFPRKLSCRVLLNASRPAALRLPVRRTPRRPSAAALPVSSLCSEAPNPSRSLLFSPFASSLFCSLSPRSSPRSSRRSSSPNASPPRQTPSNRAGQETGRRENTSCFLRAPAALLLASSLPLSKPCSSASDVTRKNASGKRETHSVSPDPLCGCQRPLNSPCSPLASFLLSPTASTPCSSPSPSGPSEESICWESFPQTLRCGEEEWEDEAGTRDRAEGAEEGEAGETDRGNPDTEDAVHDLTRGDTRHDLRFIDEGGLSGGSEEREGTEHKSELKTRHGEGETASLRRHNAFLSEPARLYEVDERDVFLSMSQFSSNPSRSSLGSPTSSPPFSSSSSFSLSSSSLYSLPSLAASSGAHPHPADFAPSSASTASWRGRDFASGRGVSSSTRPPSSTARPACGFSHHPGTEKESSRRQGTFRDRGPGEGRGVWPLFSSLEGQEEPSDESEAASATPESEGTGGLKREGDGQEDQQKKSRESGWRRKDDEHDHEERCEKRLHGSDQKEEKKDADVARKSEPELGEERNLARETFQEVAASAASSILIRTLLFRGDALSVGTRAQIVQSLLRIAQAASPAPVSPDEPVARPKPALWYQMLDEDVVPALLPFLLSDSEQESLSLAALRSDGRNAPPPLWRRWMWRTAEGEKRDFPERRKAGLQGPPESAGRNGAGRAELTKDVHARTRGDAEEQGREALLRQLRTQQRDARKSALLLIHLLAKEIPHAVNTHARAPALMAVLARLQGKRAEERDVLDRAQRERTHRSRSNSEEEATGQVGKAPVSVRLGPAERRSPVAFASPSPAAPCDTLSTAEEGTCGDDASNLGSSPPRFSPSPSLLPLGAHTAPASFADRRAGERDERTEAESADGEGDREEDREEGRGERETAHVEAGGGTGGEAEAKVDAQEGKVELRTRAGETRRGDTGGARETEGRDAETDRETRLAAEAEEGEENAASESQDGQVTEPKGSTTREKAGEPTEPERENGENRVEVPEAAPPRRTREEKDMAEQRSSQKVRTRVAGGAHSRARREGDEDELSARRGDSEQGTGVGETERRARRETPLDEAEPPSRDRRRERAVGGSGDASRAPEKEEDRLVAAILHLLSSPEGARGVEETEGRDTSDTVARGPSLGLSPRSASARNDAEEAAERSDLPSSSPRSPSSSAPPDGTDAGEEPLGARSTSRAPDCHRASRGAFFSRLLGLSQQDKQGPREASSPPAGEAKGEGTPADSPLSSSPSPAKRVANDSPEGEEGERPQRQSAPLSSAGHGACGSFSEKAARERSPRVLWIPVLLSANPEQETEIVQTSVGAADPHGKLLDSLRARLAERRKRDKREEEREERETEQEEARAEDTVEGEEKKEERYGARDWGPDREGPATVTSEEEREEQDMSETHGLGEFAPLTEKPAKAQRATRPLRSLGSETKKDSPTENSAEADLADILHDRSFFVTEGGIGISQEERKGGRTTSARAGDDEWGLLGVYFPAHQETDAPSSLSSSPLEIVALFRGPDLVRSVARFVSPSCPLLRGEEQDFSKRERERELKRAEKLLRIEGLRLLLSGAQSTHEEVRSRSLHTLLRILTGRWSHVALTADELARTAGSWPAKEGRNACPETETREARDGARGTAEPLPKQRDESGEKSDREKRRGERKALVDLLVSALWASVQTRHNTARGAARTLSLSAWEEQGEAAGLEMLYVLCVLSADWLNILQTHTGLYVLLCALSRDLRGVVKLPRPAPPSSPFSFSVAPPVLRHARAPARVARRLRFLSVLRAVLGFHSVPDPACGSPARGLSPAGRKRGLRILCFDGGGTRGVLSIALLKQIVACVGREVHETFDIICGTSTGGVIAALLGLEKATVTETERLYDLLIREIFVRDSAAVTGARLVLRQALYNEKGWEGILEKAWGRRRMVDFAADPTCPKVFCVSTVASPNPTQVMVWRNYNFPVELVKAEHPPGAREEPQGKAAAGPAARSAGRPSEKGLGAFFARWWSTGGTEAGEVPAGSEGNGGGPTKRVPASPHSGFSRFMQFFRPPRKSPLPRSRAGPNPWSAPLPSPTSFLLVPSRGSRHAGSSRILVKDALRATTAAPGFFSGIFWEGQAFSDGALLANNPTAVALAEARGLYGADVPIDLVVSIGTGKFPSSFSSPSRGDSLKHLEQTPPAEAPEKDAAGGWSALLGLGGWETLLAQLANCATNTEAVHDLLADLLPPSVYFRFNPDIGGNWSIDETRSEKLDVLKGLAERFFLDNPETRRRLAELVSKLRETRDDEEGDERGLAGVGESVKGEGDQETEDEWEDVGAMMEEREEGEDHTGTRDGLPSGRRKPHARSGIWNSFLTAISPREPQAGRDKEGDVSEGGGDCGKAEGNARGAEEGGRSAVREGSKETLEGEGDGSLERVRERTRDIQASNPPTQLNAHERQSTPFAVTFPPTRSSLGESPLTSSAGRSSASSESSTGQQRSLWSWLAGKRSARASSGAGASVSTPEGQGVTFSFAEKVLDVLSARSEHQELHRQAFISARGATRLPQSPASSRSVSLHDYGPPATREDGARRRGRRTGDTETARRGAGDAEREDEAEEYLVPPTGVQVVLQTIHTHLEEEIEAAEKAREERRRMQLAERAELDTAEMQRREALATNQESHLREEQAMLHEAAMESRRSPSQGSVRGV</sequence>
<dbReference type="PANTHER" id="PTHR24185">
    <property type="entry name" value="CALCIUM-INDEPENDENT PHOSPHOLIPASE A2-GAMMA"/>
    <property type="match status" value="1"/>
</dbReference>
<feature type="compositionally biased region" description="Low complexity" evidence="5">
    <location>
        <begin position="1073"/>
        <end position="1084"/>
    </location>
</feature>
<organism evidence="8">
    <name type="scientific">Neospora caninum (strain Liverpool)</name>
    <dbReference type="NCBI Taxonomy" id="572307"/>
    <lineage>
        <taxon>Eukaryota</taxon>
        <taxon>Sar</taxon>
        <taxon>Alveolata</taxon>
        <taxon>Apicomplexa</taxon>
        <taxon>Conoidasida</taxon>
        <taxon>Coccidia</taxon>
        <taxon>Eucoccidiorida</taxon>
        <taxon>Eimeriorina</taxon>
        <taxon>Sarcocystidae</taxon>
        <taxon>Neospora</taxon>
    </lineage>
</organism>
<feature type="compositionally biased region" description="Low complexity" evidence="5">
    <location>
        <begin position="1103"/>
        <end position="1119"/>
    </location>
</feature>
<dbReference type="CDD" id="cd07211">
    <property type="entry name" value="Pat_PNPLA8"/>
    <property type="match status" value="1"/>
</dbReference>
<feature type="compositionally biased region" description="Acidic residues" evidence="5">
    <location>
        <begin position="2562"/>
        <end position="2571"/>
    </location>
</feature>
<feature type="compositionally biased region" description="Basic and acidic residues" evidence="5">
    <location>
        <begin position="688"/>
        <end position="707"/>
    </location>
</feature>
<feature type="domain" description="PNPLA" evidence="7">
    <location>
        <begin position="2080"/>
        <end position="2391"/>
    </location>
</feature>
<feature type="short sequence motif" description="GXSXG" evidence="4">
    <location>
        <begin position="2116"/>
        <end position="2120"/>
    </location>
</feature>
<feature type="compositionally biased region" description="Basic and acidic residues" evidence="5">
    <location>
        <begin position="1129"/>
        <end position="1142"/>
    </location>
</feature>
<evidence type="ECO:0000256" key="3">
    <source>
        <dbReference type="ARBA" id="ARBA00023098"/>
    </source>
</evidence>
<dbReference type="GO" id="GO:0006631">
    <property type="term" value="P:fatty acid metabolic process"/>
    <property type="evidence" value="ECO:0007669"/>
    <property type="project" value="TreeGrafter"/>
</dbReference>
<feature type="compositionally biased region" description="Basic and acidic residues" evidence="5">
    <location>
        <begin position="1591"/>
        <end position="1604"/>
    </location>
</feature>
<feature type="compositionally biased region" description="Basic and acidic residues" evidence="5">
    <location>
        <begin position="544"/>
        <end position="563"/>
    </location>
</feature>
<dbReference type="GO" id="GO:0004620">
    <property type="term" value="F:phospholipase activity"/>
    <property type="evidence" value="ECO:0007669"/>
    <property type="project" value="InterPro"/>
</dbReference>
<feature type="compositionally biased region" description="Basic and acidic residues" evidence="5">
    <location>
        <begin position="744"/>
        <end position="806"/>
    </location>
</feature>
<feature type="compositionally biased region" description="Polar residues" evidence="5">
    <location>
        <begin position="2931"/>
        <end position="2940"/>
    </location>
</feature>
<evidence type="ECO:0000313" key="8">
    <source>
        <dbReference type="EMBL" id="CEL67362.1"/>
    </source>
</evidence>
<feature type="compositionally biased region" description="Low complexity" evidence="5">
    <location>
        <begin position="2715"/>
        <end position="2756"/>
    </location>
</feature>
<feature type="compositionally biased region" description="Basic and acidic residues" evidence="5">
    <location>
        <begin position="1890"/>
        <end position="1899"/>
    </location>
</feature>
<feature type="compositionally biased region" description="Polar residues" evidence="5">
    <location>
        <begin position="2798"/>
        <end position="2808"/>
    </location>
</feature>
<feature type="region of interest" description="Disordered" evidence="5">
    <location>
        <begin position="1026"/>
        <end position="1560"/>
    </location>
</feature>
<dbReference type="Gene3D" id="3.40.1090.10">
    <property type="entry name" value="Cytosolic phospholipase A2 catalytic domain"/>
    <property type="match status" value="2"/>
</dbReference>
<reference evidence="8" key="1">
    <citation type="journal article" date="2015" name="PLoS ONE">
        <title>Comprehensive Evaluation of Toxoplasma gondii VEG and Neospora caninum LIV Genomes with Tachyzoite Stage Transcriptome and Proteome Defines Novel Transcript Features.</title>
        <authorList>
            <person name="Ramaprasad A."/>
            <person name="Mourier T."/>
            <person name="Naeem R."/>
            <person name="Malas T.B."/>
            <person name="Moussa E."/>
            <person name="Panigrahi A."/>
            <person name="Vermont S.J."/>
            <person name="Otto T.D."/>
            <person name="Wastling J."/>
            <person name="Pain A."/>
        </authorList>
    </citation>
    <scope>NUCLEOTIDE SEQUENCE</scope>
    <source>
        <strain evidence="8">Liverpool</strain>
    </source>
</reference>
<evidence type="ECO:0000256" key="1">
    <source>
        <dbReference type="ARBA" id="ARBA00022801"/>
    </source>
</evidence>
<feature type="region of interest" description="Disordered" evidence="5">
    <location>
        <begin position="484"/>
        <end position="578"/>
    </location>
</feature>
<feature type="compositionally biased region" description="Low complexity" evidence="5">
    <location>
        <begin position="191"/>
        <end position="200"/>
    </location>
</feature>
<feature type="compositionally biased region" description="Low complexity" evidence="5">
    <location>
        <begin position="2241"/>
        <end position="2252"/>
    </location>
</feature>
<feature type="region of interest" description="Disordered" evidence="5">
    <location>
        <begin position="1"/>
        <end position="23"/>
    </location>
</feature>
<evidence type="ECO:0000256" key="2">
    <source>
        <dbReference type="ARBA" id="ARBA00022963"/>
    </source>
</evidence>
<dbReference type="InterPro" id="IPR002641">
    <property type="entry name" value="PNPLA_dom"/>
</dbReference>
<keyword evidence="3 4" id="KW-0443">Lipid metabolism</keyword>
<feature type="compositionally biased region" description="Basic and acidic residues" evidence="5">
    <location>
        <begin position="955"/>
        <end position="971"/>
    </location>
</feature>
<feature type="compositionally biased region" description="Polar residues" evidence="5">
    <location>
        <begin position="2704"/>
        <end position="2714"/>
    </location>
</feature>
<name>A0A0F7UG42_NEOCL</name>
<feature type="region of interest" description="Disordered" evidence="5">
    <location>
        <begin position="595"/>
        <end position="806"/>
    </location>
</feature>
<feature type="compositionally biased region" description="Acidic residues" evidence="5">
    <location>
        <begin position="1659"/>
        <end position="1668"/>
    </location>
</feature>
<dbReference type="GO" id="GO:0016042">
    <property type="term" value="P:lipid catabolic process"/>
    <property type="evidence" value="ECO:0007669"/>
    <property type="project" value="UniProtKB-UniRule"/>
</dbReference>
<keyword evidence="1 4" id="KW-0378">Hydrolase</keyword>
<feature type="region of interest" description="Disordered" evidence="5">
    <location>
        <begin position="404"/>
        <end position="431"/>
    </location>
</feature>
<evidence type="ECO:0000256" key="5">
    <source>
        <dbReference type="SAM" id="MobiDB-lite"/>
    </source>
</evidence>
<feature type="compositionally biased region" description="Basic and acidic residues" evidence="5">
    <location>
        <begin position="1330"/>
        <end position="1356"/>
    </location>
</feature>
<feature type="compositionally biased region" description="Basic and acidic residues" evidence="5">
    <location>
        <begin position="1624"/>
        <end position="1653"/>
    </location>
</feature>
<dbReference type="InterPro" id="IPR045217">
    <property type="entry name" value="PNPLA8-like"/>
</dbReference>
<feature type="region of interest" description="Disordered" evidence="5">
    <location>
        <begin position="1877"/>
        <end position="1924"/>
    </location>
</feature>
<feature type="transmembrane region" description="Helical" evidence="6">
    <location>
        <begin position="218"/>
        <end position="238"/>
    </location>
</feature>
<feature type="compositionally biased region" description="Acidic residues" evidence="5">
    <location>
        <begin position="1143"/>
        <end position="1155"/>
    </location>
</feature>
<feature type="compositionally biased region" description="Basic and acidic residues" evidence="5">
    <location>
        <begin position="1907"/>
        <end position="1924"/>
    </location>
</feature>
<feature type="compositionally biased region" description="Basic and acidic residues" evidence="5">
    <location>
        <begin position="1278"/>
        <end position="1287"/>
    </location>
</feature>
<evidence type="ECO:0000259" key="7">
    <source>
        <dbReference type="PROSITE" id="PS51635"/>
    </source>
</evidence>
<feature type="compositionally biased region" description="Basic and acidic residues" evidence="5">
    <location>
        <begin position="1365"/>
        <end position="1374"/>
    </location>
</feature>
<dbReference type="SUPFAM" id="SSF52151">
    <property type="entry name" value="FabD/lysophospholipase-like"/>
    <property type="match status" value="1"/>
</dbReference>
<dbReference type="PANTHER" id="PTHR24185:SF1">
    <property type="entry name" value="CALCIUM-INDEPENDENT PHOSPHOLIPASE A2-GAMMA"/>
    <property type="match status" value="1"/>
</dbReference>
<evidence type="ECO:0000256" key="6">
    <source>
        <dbReference type="SAM" id="Phobius"/>
    </source>
</evidence>
<keyword evidence="6" id="KW-1133">Transmembrane helix</keyword>
<feature type="compositionally biased region" description="Basic and acidic residues" evidence="5">
    <location>
        <begin position="2818"/>
        <end position="2843"/>
    </location>
</feature>
<feature type="region of interest" description="Disordered" evidence="5">
    <location>
        <begin position="2272"/>
        <end position="2294"/>
    </location>
</feature>
<feature type="compositionally biased region" description="Basic and acidic residues" evidence="5">
    <location>
        <begin position="1177"/>
        <end position="1223"/>
    </location>
</feature>
<feature type="compositionally biased region" description="Low complexity" evidence="5">
    <location>
        <begin position="351"/>
        <end position="363"/>
    </location>
</feature>